<evidence type="ECO:0000313" key="6">
    <source>
        <dbReference type="EMBL" id="GHP12094.1"/>
    </source>
</evidence>
<dbReference type="EMBL" id="BNJQ01000038">
    <property type="protein sequence ID" value="GHP12094.1"/>
    <property type="molecule type" value="Genomic_DNA"/>
</dbReference>
<reference evidence="6" key="1">
    <citation type="submission" date="2020-10" db="EMBL/GenBank/DDBJ databases">
        <title>Unveiling of a novel bifunctional photoreceptor, Dualchrome1, isolated from a cosmopolitan green alga.</title>
        <authorList>
            <person name="Suzuki S."/>
            <person name="Kawachi M."/>
        </authorList>
    </citation>
    <scope>NUCLEOTIDE SEQUENCE</scope>
    <source>
        <strain evidence="6">NIES 2893</strain>
    </source>
</reference>
<dbReference type="InterPro" id="IPR036167">
    <property type="entry name" value="tRNA_intron_Endo_cat-like_sf"/>
</dbReference>
<dbReference type="Pfam" id="PF01974">
    <property type="entry name" value="tRNA_int_endo"/>
    <property type="match status" value="1"/>
</dbReference>
<dbReference type="EC" id="4.6.1.16" evidence="2"/>
<evidence type="ECO:0000256" key="3">
    <source>
        <dbReference type="ARBA" id="ARBA00034031"/>
    </source>
</evidence>
<dbReference type="PANTHER" id="PTHR21227">
    <property type="entry name" value="TRNA-SPLICING ENDONUCLEASE SUBUNIT SEN2"/>
    <property type="match status" value="1"/>
</dbReference>
<comment type="catalytic activity">
    <reaction evidence="3">
        <text>pretRNA = a 3'-half-tRNA molecule with a 5'-OH end + a 5'-half-tRNA molecule with a 2',3'-cyclic phosphate end + an intron with a 2',3'-cyclic phosphate and a 5'-hydroxyl terminus.</text>
        <dbReference type="EC" id="4.6.1.16"/>
    </reaction>
</comment>
<feature type="domain" description="tRNA intron endonuclease catalytic" evidence="5">
    <location>
        <begin position="233"/>
        <end position="326"/>
    </location>
</feature>
<dbReference type="Proteomes" id="UP000660262">
    <property type="component" value="Unassembled WGS sequence"/>
</dbReference>
<comment type="caution">
    <text evidence="6">The sequence shown here is derived from an EMBL/GenBank/DDBJ whole genome shotgun (WGS) entry which is preliminary data.</text>
</comment>
<name>A0A830HYC2_9CHLO</name>
<dbReference type="GO" id="GO:0005737">
    <property type="term" value="C:cytoplasm"/>
    <property type="evidence" value="ECO:0007669"/>
    <property type="project" value="TreeGrafter"/>
</dbReference>
<dbReference type="GO" id="GO:0000379">
    <property type="term" value="P:tRNA-type intron splice site recognition and cleavage"/>
    <property type="evidence" value="ECO:0007669"/>
    <property type="project" value="TreeGrafter"/>
</dbReference>
<evidence type="ECO:0000313" key="7">
    <source>
        <dbReference type="Proteomes" id="UP000660262"/>
    </source>
</evidence>
<keyword evidence="7" id="KW-1185">Reference proteome</keyword>
<sequence>MPVPWKPGGGGRHGHHNHGYRRGYEFPLTTLSKLQRLVGPFASCDVIGGGAGAGAGVGAGGVGPPGLLDGFLGDGSAVWLSGLGGGSSSSSSSSTFDALDRLALTLLRGACFGELYTFPVSSEERDGGGLSSAPGISQVVGDPDAVWPAHNPGGARNARSHTHANARPRRRRHIKLSHEEAFFLVHDAQVLRIRSDTPWPTDFPGAPPSASATYFDTEALWRVLCSTNDRESFACHYAAYRHYRAKGYIPRSGLTFGSDWILYAAHPQVAHSEFSVLVIPVVVDAKTGERTTRAPWNWRDVQSLVRLSTAVSKKVVALYVHHNSEILQASAMPDGHSAPSTDEGAAEEAGAPASKRRRVDSAADADASKQYGVLDFLASVSVSEVRMLRWTTALMEREERRNQAAAGARAN</sequence>
<evidence type="ECO:0000256" key="2">
    <source>
        <dbReference type="ARBA" id="ARBA00012573"/>
    </source>
</evidence>
<comment type="similarity">
    <text evidence="1">Belongs to the tRNA-intron endonuclease family.</text>
</comment>
<dbReference type="OrthoDB" id="10249562at2759"/>
<gene>
    <name evidence="6" type="ORF">PPROV_001082100</name>
</gene>
<feature type="compositionally biased region" description="Basic residues" evidence="4">
    <location>
        <begin position="158"/>
        <end position="169"/>
    </location>
</feature>
<evidence type="ECO:0000256" key="1">
    <source>
        <dbReference type="ARBA" id="ARBA00008078"/>
    </source>
</evidence>
<feature type="region of interest" description="Disordered" evidence="4">
    <location>
        <begin position="330"/>
        <end position="361"/>
    </location>
</feature>
<dbReference type="GO" id="GO:0000214">
    <property type="term" value="C:tRNA-intron endonuclease complex"/>
    <property type="evidence" value="ECO:0007669"/>
    <property type="project" value="TreeGrafter"/>
</dbReference>
<dbReference type="GO" id="GO:0003676">
    <property type="term" value="F:nucleic acid binding"/>
    <property type="evidence" value="ECO:0007669"/>
    <property type="project" value="InterPro"/>
</dbReference>
<dbReference type="InterPro" id="IPR006677">
    <property type="entry name" value="tRNA_intron_Endonuc_cat-like"/>
</dbReference>
<dbReference type="InterPro" id="IPR011856">
    <property type="entry name" value="tRNA_endonuc-like_dom_sf"/>
</dbReference>
<dbReference type="GO" id="GO:0000213">
    <property type="term" value="F:tRNA-intron lyase activity"/>
    <property type="evidence" value="ECO:0007669"/>
    <property type="project" value="UniProtKB-EC"/>
</dbReference>
<proteinExistence type="inferred from homology"/>
<dbReference type="InterPro" id="IPR006676">
    <property type="entry name" value="tRNA_splic"/>
</dbReference>
<organism evidence="6 7">
    <name type="scientific">Pycnococcus provasolii</name>
    <dbReference type="NCBI Taxonomy" id="41880"/>
    <lineage>
        <taxon>Eukaryota</taxon>
        <taxon>Viridiplantae</taxon>
        <taxon>Chlorophyta</taxon>
        <taxon>Pseudoscourfieldiophyceae</taxon>
        <taxon>Pseudoscourfieldiales</taxon>
        <taxon>Pycnococcaceae</taxon>
        <taxon>Pycnococcus</taxon>
    </lineage>
</organism>
<dbReference type="PANTHER" id="PTHR21227:SF0">
    <property type="entry name" value="TRNA-SPLICING ENDONUCLEASE SUBUNIT SEN2"/>
    <property type="match status" value="1"/>
</dbReference>
<evidence type="ECO:0000256" key="4">
    <source>
        <dbReference type="SAM" id="MobiDB-lite"/>
    </source>
</evidence>
<dbReference type="AlphaFoldDB" id="A0A830HYC2"/>
<dbReference type="CDD" id="cd22363">
    <property type="entry name" value="tRNA-intron_lyase_C"/>
    <property type="match status" value="1"/>
</dbReference>
<feature type="region of interest" description="Disordered" evidence="4">
    <location>
        <begin position="141"/>
        <end position="169"/>
    </location>
</feature>
<dbReference type="Gene3D" id="3.40.1350.10">
    <property type="match status" value="1"/>
</dbReference>
<protein>
    <recommendedName>
        <fullName evidence="2">tRNA-intron lyase</fullName>
        <ecNumber evidence="2">4.6.1.16</ecNumber>
    </recommendedName>
</protein>
<dbReference type="SUPFAM" id="SSF53032">
    <property type="entry name" value="tRNA-intron endonuclease catalytic domain-like"/>
    <property type="match status" value="1"/>
</dbReference>
<evidence type="ECO:0000259" key="5">
    <source>
        <dbReference type="Pfam" id="PF01974"/>
    </source>
</evidence>
<accession>A0A830HYC2</accession>